<dbReference type="AlphaFoldDB" id="B8KSU6"/>
<feature type="compositionally biased region" description="Basic and acidic residues" evidence="1">
    <location>
        <begin position="247"/>
        <end position="260"/>
    </location>
</feature>
<dbReference type="InterPro" id="IPR003754">
    <property type="entry name" value="4pyrrol_synth_uPrphyn_synth"/>
</dbReference>
<evidence type="ECO:0000256" key="2">
    <source>
        <dbReference type="SAM" id="Phobius"/>
    </source>
</evidence>
<feature type="region of interest" description="Disordered" evidence="1">
    <location>
        <begin position="247"/>
        <end position="294"/>
    </location>
</feature>
<evidence type="ECO:0000313" key="4">
    <source>
        <dbReference type="EMBL" id="EED36793.1"/>
    </source>
</evidence>
<protein>
    <recommendedName>
        <fullName evidence="3">Tetrapyrrole biosynthesis uroporphyrinogen III synthase domain-containing protein</fullName>
    </recommendedName>
</protein>
<keyword evidence="2" id="KW-1133">Transmembrane helix</keyword>
<dbReference type="PANTHER" id="PTHR38043">
    <property type="entry name" value="PROTEIN HEMX"/>
    <property type="match status" value="1"/>
</dbReference>
<dbReference type="InterPro" id="IPR036108">
    <property type="entry name" value="4pyrrol_syn_uPrphyn_synt_sf"/>
</dbReference>
<keyword evidence="5" id="KW-1185">Reference proteome</keyword>
<feature type="transmembrane region" description="Helical" evidence="2">
    <location>
        <begin position="303"/>
        <end position="323"/>
    </location>
</feature>
<feature type="region of interest" description="Disordered" evidence="1">
    <location>
        <begin position="397"/>
        <end position="419"/>
    </location>
</feature>
<dbReference type="Pfam" id="PF04375">
    <property type="entry name" value="HemX"/>
    <property type="match status" value="1"/>
</dbReference>
<evidence type="ECO:0000256" key="1">
    <source>
        <dbReference type="SAM" id="MobiDB-lite"/>
    </source>
</evidence>
<evidence type="ECO:0000313" key="5">
    <source>
        <dbReference type="Proteomes" id="UP000004699"/>
    </source>
</evidence>
<dbReference type="EMBL" id="DS999411">
    <property type="protein sequence ID" value="EED36793.1"/>
    <property type="molecule type" value="Genomic_DNA"/>
</dbReference>
<dbReference type="Pfam" id="PF02602">
    <property type="entry name" value="HEM4"/>
    <property type="match status" value="1"/>
</dbReference>
<dbReference type="STRING" id="565045.NOR51B_2746"/>
<keyword evidence="2" id="KW-0472">Membrane</keyword>
<dbReference type="eggNOG" id="COG2959">
    <property type="taxonomic scope" value="Bacteria"/>
</dbReference>
<sequence length="679" mass="73296">MSHTVILTRPQEDSARLAAILAERGWDVFVQPMLRMEPLAPAAIDALPALTDNDLAIFISANAVRQGLPHLAERLRDAGMVSLAVGRRTAQELEAAGLPVMTPDREDSEGLLALPALREISGHRVLLVKGEGGRAVLAETLRTRGAEVIEFVCYQRVNESLDATDFAGELAKRRPLVIQASSEQTLRRVTELLAEGGQPNLVAENVVVPSERVAQVAAELGWQHVITAPNAGDEAFLRVLEHEIRPSDEQDLAMSEKEPEGVADSAESEANTPAPATTNDAPSPPPEPPAPAKTAKRDGFARFMLFIVLVLLAGLAAAGYWFGKPLLAGATNQQLASAQQLTGLVERVETLAADQSALAEEQAALAGEQSQQAATVTAREQRMAALGSTIEERLKASQAEQAKAARAQQQTLDQSRREQTDALRRFDDRLARLEEQLARLTGTDRRAWLVQEAAFLTRLSSQRLLVAGDVDAAEALLRNADDLLAEADDPALEGARRMLARDRAQLRAVAKVDITGLHARLSALIEQADRLAVAPPAELDDGVATDPDLDWLSRAKAGWQAALAKLSNYLIVRDRNEELDAALSPEWQALARQNQRMLLEQAQVALLSANQELYETAIAQAEAFATRLREADPDTVDAMVETLRELAGVKVAPVLPDLVASRKALDDAVRALNARATGV</sequence>
<dbReference type="GO" id="GO:0033014">
    <property type="term" value="P:tetrapyrrole biosynthetic process"/>
    <property type="evidence" value="ECO:0007669"/>
    <property type="project" value="InterPro"/>
</dbReference>
<feature type="compositionally biased region" description="Low complexity" evidence="1">
    <location>
        <begin position="397"/>
        <end position="410"/>
    </location>
</feature>
<accession>B8KSU6</accession>
<dbReference type="RefSeq" id="WP_009021535.1">
    <property type="nucleotide sequence ID" value="NZ_DS999411.1"/>
</dbReference>
<proteinExistence type="predicted"/>
<name>B8KSU6_9GAMM</name>
<dbReference type="SUPFAM" id="SSF69618">
    <property type="entry name" value="HemD-like"/>
    <property type="match status" value="1"/>
</dbReference>
<evidence type="ECO:0000259" key="3">
    <source>
        <dbReference type="Pfam" id="PF02602"/>
    </source>
</evidence>
<dbReference type="eggNOG" id="COG1587">
    <property type="taxonomic scope" value="Bacteria"/>
</dbReference>
<dbReference type="InterPro" id="IPR007470">
    <property type="entry name" value="HemX"/>
</dbReference>
<dbReference type="PANTHER" id="PTHR38043:SF1">
    <property type="entry name" value="PROTEIN HEMX"/>
    <property type="match status" value="1"/>
</dbReference>
<dbReference type="HOGENOM" id="CLU_404808_0_0_6"/>
<dbReference type="CDD" id="cd06578">
    <property type="entry name" value="HemD"/>
    <property type="match status" value="1"/>
</dbReference>
<dbReference type="GO" id="GO:0004852">
    <property type="term" value="F:uroporphyrinogen-III synthase activity"/>
    <property type="evidence" value="ECO:0007669"/>
    <property type="project" value="InterPro"/>
</dbReference>
<dbReference type="Gene3D" id="3.40.50.10090">
    <property type="match status" value="2"/>
</dbReference>
<feature type="compositionally biased region" description="Pro residues" evidence="1">
    <location>
        <begin position="282"/>
        <end position="291"/>
    </location>
</feature>
<dbReference type="Proteomes" id="UP000004699">
    <property type="component" value="Unassembled WGS sequence"/>
</dbReference>
<dbReference type="OrthoDB" id="9787650at2"/>
<gene>
    <name evidence="4" type="ORF">NOR51B_2746</name>
</gene>
<feature type="domain" description="Tetrapyrrole biosynthesis uroporphyrinogen III synthase" evidence="3">
    <location>
        <begin position="16"/>
        <end position="236"/>
    </location>
</feature>
<organism evidence="4 5">
    <name type="scientific">Luminiphilus syltensis NOR5-1B</name>
    <dbReference type="NCBI Taxonomy" id="565045"/>
    <lineage>
        <taxon>Bacteria</taxon>
        <taxon>Pseudomonadati</taxon>
        <taxon>Pseudomonadota</taxon>
        <taxon>Gammaproteobacteria</taxon>
        <taxon>Cellvibrionales</taxon>
        <taxon>Halieaceae</taxon>
        <taxon>Luminiphilus</taxon>
    </lineage>
</organism>
<feature type="compositionally biased region" description="Low complexity" evidence="1">
    <location>
        <begin position="268"/>
        <end position="281"/>
    </location>
</feature>
<reference evidence="5" key="1">
    <citation type="journal article" date="2013" name="BMC Microbiol.">
        <title>Taxonomy and evolution of bacteriochlorophyll a-containing members of the OM60/NOR5 clade of marine gammaproteobacteria: description of Luminiphilus syltensis gen. nov., sp. nov., reclassification of Haliea rubra as Pseudohaliea rubra gen. nov., comb. nov., and emendation of Chromatocurvus halotolerans.</title>
        <authorList>
            <person name="Spring S."/>
            <person name="Riedel T."/>
            <person name="Sproer C."/>
            <person name="Yan S."/>
            <person name="Harder J."/>
            <person name="Fuchs B.M."/>
        </authorList>
    </citation>
    <scope>NUCLEOTIDE SEQUENCE [LARGE SCALE GENOMIC DNA]</scope>
    <source>
        <strain evidence="5">NOR51-B</strain>
    </source>
</reference>
<keyword evidence="2" id="KW-0812">Transmembrane</keyword>